<evidence type="ECO:0000313" key="2">
    <source>
        <dbReference type="Proteomes" id="UP000284243"/>
    </source>
</evidence>
<dbReference type="AlphaFoldDB" id="A0A412TSM0"/>
<sequence length="702" mass="80214">MKRRLVFWVLLLFLVVGGIWYLVFRQSGMYRVREGIPEDAVFIVETPSFNRIRDKLYRNRIWASLKAYPYFEEYHANLNLADSLSEVYPGLRKLLTDRPFAVSCHLVSATDYDLLYVCDLGKLNVIQAFDGLVGGVLGDGQMSRKGDVTGIRIGELKLYYAIKANLLFISFSEKLVTRAWKTCGRHPAFQEQSNTGDIRLELEHTRFEKWMKMLWGEAATNADSSAFETTALALQLQDKALAFSGKTYPSRHNFSLWSALNLVEGNKSSVREIIGNHVAAYVSVCYSSFEELENILLEDYKVNNLKEFQGYEKTVTRLNKFLGLDLAGLFTSWMGNEIAIVKPAVDQENRLDNLILAIRAKDIDLAKDQLAYLAEQIGRKTPVRFRNIDYNGHTIGYLSLKGFFNMFLGKWFSKFDKPYYTFIGDYVVFSNSSSTLAAMIKDYSLGNTLVQDEKYNDLMSELGNRSNIYGYVSSPETYEYLFRSLPPEDRAEFVKNKGAFQSFEAIGFTLTNAGSGYETHLVAIHNVDAARDYEIRELSRSLEKQADLIESGYYHVVIPDSIAVSTRGDYAYRTEQLDYAGKLSNGDPEGIWKITDRQGQVVAQLLYREGKLQGESRFFYPDGVVAVQVTYDNGKITAYKEFFSDGTLKTELEYNRGLRHGEARFYYSTGHLFGEGKYKKGRRTGTWKYYKVTGEIEKKLKF</sequence>
<dbReference type="InterPro" id="IPR021787">
    <property type="entry name" value="DUF3352"/>
</dbReference>
<dbReference type="Pfam" id="PF07661">
    <property type="entry name" value="MORN_2"/>
    <property type="match status" value="2"/>
</dbReference>
<dbReference type="SUPFAM" id="SSF82185">
    <property type="entry name" value="Histone H3 K4-specific methyltransferase SET7/9 N-terminal domain"/>
    <property type="match status" value="1"/>
</dbReference>
<dbReference type="EMBL" id="QRYC01000008">
    <property type="protein sequence ID" value="RGU56806.1"/>
    <property type="molecule type" value="Genomic_DNA"/>
</dbReference>
<dbReference type="InterPro" id="IPR011652">
    <property type="entry name" value="MORN_2"/>
</dbReference>
<dbReference type="Gene3D" id="2.20.110.10">
    <property type="entry name" value="Histone H3 K4-specific methyltransferase SET7/9 N-terminal domain"/>
    <property type="match status" value="2"/>
</dbReference>
<proteinExistence type="predicted"/>
<dbReference type="RefSeq" id="WP_118160240.1">
    <property type="nucleotide sequence ID" value="NZ_JADMYR010000006.1"/>
</dbReference>
<protein>
    <submittedName>
        <fullName evidence="1">DUF3352 domain-containing protein</fullName>
    </submittedName>
</protein>
<dbReference type="Proteomes" id="UP000284243">
    <property type="component" value="Unassembled WGS sequence"/>
</dbReference>
<gene>
    <name evidence="1" type="ORF">DWW57_08030</name>
</gene>
<organism evidence="1 2">
    <name type="scientific">Odoribacter splanchnicus</name>
    <dbReference type="NCBI Taxonomy" id="28118"/>
    <lineage>
        <taxon>Bacteria</taxon>
        <taxon>Pseudomonadati</taxon>
        <taxon>Bacteroidota</taxon>
        <taxon>Bacteroidia</taxon>
        <taxon>Bacteroidales</taxon>
        <taxon>Odoribacteraceae</taxon>
        <taxon>Odoribacter</taxon>
    </lineage>
</organism>
<reference evidence="1 2" key="1">
    <citation type="submission" date="2018-08" db="EMBL/GenBank/DDBJ databases">
        <title>A genome reference for cultivated species of the human gut microbiota.</title>
        <authorList>
            <person name="Zou Y."/>
            <person name="Xue W."/>
            <person name="Luo G."/>
        </authorList>
    </citation>
    <scope>NUCLEOTIDE SEQUENCE [LARGE SCALE GENOMIC DNA]</scope>
    <source>
        <strain evidence="1 2">AF16-14</strain>
    </source>
</reference>
<evidence type="ECO:0000313" key="1">
    <source>
        <dbReference type="EMBL" id="RGU56806.1"/>
    </source>
</evidence>
<accession>A0A412TSM0</accession>
<comment type="caution">
    <text evidence="1">The sequence shown here is derived from an EMBL/GenBank/DDBJ whole genome shotgun (WGS) entry which is preliminary data.</text>
</comment>
<name>A0A412TSM0_9BACT</name>
<dbReference type="Pfam" id="PF11832">
    <property type="entry name" value="DUF3352"/>
    <property type="match status" value="1"/>
</dbReference>